<sequence length="227" mass="24079">MEFKKPLLWDHKAQERATAAAALAGKLHGSDPGATACSSSAKKCEDLQLAALNAEASPSAGVKKPKDLEEAVLSGEASTFGVKKSNPECNKSDDNNIHRDGKKIGNKSNNKKGEITEEAVMVRQQVGNNLRQPRKEDMNTAEAFCLAAGHFAGGIDRKKRVTETELSKSAMALFSFAQGASSSEAGLTVVAIKLTCHAQMVLLSDSDSKPSGRWRRASSISGHVAVT</sequence>
<dbReference type="Proteomes" id="UP000823388">
    <property type="component" value="Chromosome 5N"/>
</dbReference>
<evidence type="ECO:0000256" key="1">
    <source>
        <dbReference type="SAM" id="MobiDB-lite"/>
    </source>
</evidence>
<feature type="region of interest" description="Disordered" evidence="1">
    <location>
        <begin position="79"/>
        <end position="110"/>
    </location>
</feature>
<dbReference type="EMBL" id="CM029046">
    <property type="protein sequence ID" value="KAG2593512.1"/>
    <property type="molecule type" value="Genomic_DNA"/>
</dbReference>
<feature type="region of interest" description="Disordered" evidence="1">
    <location>
        <begin position="206"/>
        <end position="227"/>
    </location>
</feature>
<name>A0A8T0S3C8_PANVG</name>
<evidence type="ECO:0000313" key="3">
    <source>
        <dbReference type="Proteomes" id="UP000823388"/>
    </source>
</evidence>
<organism evidence="2 3">
    <name type="scientific">Panicum virgatum</name>
    <name type="common">Blackwell switchgrass</name>
    <dbReference type="NCBI Taxonomy" id="38727"/>
    <lineage>
        <taxon>Eukaryota</taxon>
        <taxon>Viridiplantae</taxon>
        <taxon>Streptophyta</taxon>
        <taxon>Embryophyta</taxon>
        <taxon>Tracheophyta</taxon>
        <taxon>Spermatophyta</taxon>
        <taxon>Magnoliopsida</taxon>
        <taxon>Liliopsida</taxon>
        <taxon>Poales</taxon>
        <taxon>Poaceae</taxon>
        <taxon>PACMAD clade</taxon>
        <taxon>Panicoideae</taxon>
        <taxon>Panicodae</taxon>
        <taxon>Paniceae</taxon>
        <taxon>Panicinae</taxon>
        <taxon>Panicum</taxon>
        <taxon>Panicum sect. Hiantes</taxon>
    </lineage>
</organism>
<keyword evidence="3" id="KW-1185">Reference proteome</keyword>
<gene>
    <name evidence="2" type="ORF">PVAP13_5NG012302</name>
</gene>
<protein>
    <submittedName>
        <fullName evidence="2">Uncharacterized protein</fullName>
    </submittedName>
</protein>
<comment type="caution">
    <text evidence="2">The sequence shown here is derived from an EMBL/GenBank/DDBJ whole genome shotgun (WGS) entry which is preliminary data.</text>
</comment>
<feature type="compositionally biased region" description="Basic and acidic residues" evidence="1">
    <location>
        <begin position="90"/>
        <end position="103"/>
    </location>
</feature>
<evidence type="ECO:0000313" key="2">
    <source>
        <dbReference type="EMBL" id="KAG2593512.1"/>
    </source>
</evidence>
<reference evidence="2" key="1">
    <citation type="submission" date="2020-05" db="EMBL/GenBank/DDBJ databases">
        <title>WGS assembly of Panicum virgatum.</title>
        <authorList>
            <person name="Lovell J.T."/>
            <person name="Jenkins J."/>
            <person name="Shu S."/>
            <person name="Juenger T.E."/>
            <person name="Schmutz J."/>
        </authorList>
    </citation>
    <scope>NUCLEOTIDE SEQUENCE</scope>
    <source>
        <strain evidence="2">AP13</strain>
    </source>
</reference>
<accession>A0A8T0S3C8</accession>
<dbReference type="AlphaFoldDB" id="A0A8T0S3C8"/>
<proteinExistence type="predicted"/>